<reference evidence="1 2" key="1">
    <citation type="submission" date="2012-07" db="EMBL/GenBank/DDBJ databases">
        <title>The Genome Sequence of Bergeyella zoohelcum ATCC 43767.</title>
        <authorList>
            <consortium name="The Broad Institute Genome Sequencing Platform"/>
            <person name="Earl A."/>
            <person name="Ward D."/>
            <person name="Feldgarden M."/>
            <person name="Gevers D."/>
            <person name="Huys G."/>
            <person name="Walker B."/>
            <person name="Young S.K."/>
            <person name="Zeng Q."/>
            <person name="Gargeya S."/>
            <person name="Fitzgerald M."/>
            <person name="Haas B."/>
            <person name="Abouelleil A."/>
            <person name="Alvarado L."/>
            <person name="Arachchi H.M."/>
            <person name="Berlin A.M."/>
            <person name="Chapman S.B."/>
            <person name="Goldberg J."/>
            <person name="Griggs A."/>
            <person name="Gujja S."/>
            <person name="Hansen M."/>
            <person name="Howarth C."/>
            <person name="Imamovic A."/>
            <person name="Larimer J."/>
            <person name="McCowen C."/>
            <person name="Montmayeur A."/>
            <person name="Murphy C."/>
            <person name="Neiman D."/>
            <person name="Pearson M."/>
            <person name="Priest M."/>
            <person name="Roberts A."/>
            <person name="Saif S."/>
            <person name="Shea T."/>
            <person name="Sisk P."/>
            <person name="Sykes S."/>
            <person name="Wortman J."/>
            <person name="Nusbaum C."/>
            <person name="Birren B."/>
        </authorList>
    </citation>
    <scope>NUCLEOTIDE SEQUENCE [LARGE SCALE GENOMIC DNA]</scope>
    <source>
        <strain evidence="1 2">ATCC 43767</strain>
    </source>
</reference>
<evidence type="ECO:0008006" key="3">
    <source>
        <dbReference type="Google" id="ProtNLM"/>
    </source>
</evidence>
<sequence>MVRLNLRNMNFANGQKITKKIWVGKPKLNINIHSTPTYAEAFIENIEEQGINPHNITWRNKQTNQITTGIDYIAFQFTPLEVTATNECGSSTVNIRLIKKCPEEYIINRIEGDAYQLHFTDLCQFENSRNASTLNNRNSRHTIELANAMGQTVLTTSQDTFDISHLPAEAYYARVMKNGQVVHTQVLRKQ</sequence>
<accession>K1M6N8</accession>
<dbReference type="EMBL" id="AGYA01000017">
    <property type="protein sequence ID" value="EKB58028.1"/>
    <property type="molecule type" value="Genomic_DNA"/>
</dbReference>
<proteinExistence type="predicted"/>
<name>K1M6N8_9FLAO</name>
<evidence type="ECO:0000313" key="1">
    <source>
        <dbReference type="EMBL" id="EKB58028.1"/>
    </source>
</evidence>
<dbReference type="Proteomes" id="UP000006085">
    <property type="component" value="Unassembled WGS sequence"/>
</dbReference>
<keyword evidence="2" id="KW-1185">Reference proteome</keyword>
<dbReference type="eggNOG" id="COG1075">
    <property type="taxonomic scope" value="Bacteria"/>
</dbReference>
<comment type="caution">
    <text evidence="1">The sequence shown here is derived from an EMBL/GenBank/DDBJ whole genome shotgun (WGS) entry which is preliminary data.</text>
</comment>
<dbReference type="STRING" id="883096.HMPREF9699_00686"/>
<protein>
    <recommendedName>
        <fullName evidence="3">Secretion system C-terminal sorting domain-containing protein</fullName>
    </recommendedName>
</protein>
<organism evidence="1 2">
    <name type="scientific">Bergeyella zoohelcum ATCC 43767</name>
    <dbReference type="NCBI Taxonomy" id="883096"/>
    <lineage>
        <taxon>Bacteria</taxon>
        <taxon>Pseudomonadati</taxon>
        <taxon>Bacteroidota</taxon>
        <taxon>Flavobacteriia</taxon>
        <taxon>Flavobacteriales</taxon>
        <taxon>Weeksellaceae</taxon>
        <taxon>Bergeyella</taxon>
    </lineage>
</organism>
<evidence type="ECO:0000313" key="2">
    <source>
        <dbReference type="Proteomes" id="UP000006085"/>
    </source>
</evidence>
<gene>
    <name evidence="1" type="ORF">HMPREF9699_00686</name>
</gene>
<dbReference type="HOGENOM" id="CLU_1425475_0_0_10"/>
<dbReference type="AlphaFoldDB" id="K1M6N8"/>